<sequence>MEKQEFERQLSAVREEIDRIDKQLLPLFLERMNCSEKVAEIKQQAGIPVLNAKREQEILDRVREEAGGYGGSAAALYSAIMAVSRARQHQMLVGGGELRRLEQTADRSMKQSDVRAVCQGVPGAYSHRAALRFFEAPELVFRSTWKEVFETVKSGEADFGVLPVENSAAGSVSAVYDLILRYRFYIVGAVGIKVEHCLAACRGNADIKTVISHPQGLSQCSDYIEQHGLSTVEYSNTAAAAKFVAQERPDGTAAICSEEAAEEYGLIVLKKGIQNAANNKTRFVIISQKPVLPENADKISLCFSLPHITGSLYNVLERFAIHGLNLTKIESRPIPGSNFEYDFYLDFSGNIHTPDTLDLICALHDELPRFSFLGNYREA</sequence>
<dbReference type="Gene3D" id="3.40.190.10">
    <property type="entry name" value="Periplasmic binding protein-like II"/>
    <property type="match status" value="2"/>
</dbReference>
<evidence type="ECO:0000256" key="11">
    <source>
        <dbReference type="ARBA" id="ARBA00023141"/>
    </source>
</evidence>
<evidence type="ECO:0000313" key="23">
    <source>
        <dbReference type="Proteomes" id="UP001524473"/>
    </source>
</evidence>
<comment type="subcellular location">
    <subcellularLocation>
        <location evidence="3">Cytoplasm</location>
    </subcellularLocation>
</comment>
<evidence type="ECO:0000256" key="9">
    <source>
        <dbReference type="ARBA" id="ARBA00022490"/>
    </source>
</evidence>
<dbReference type="NCBIfam" id="NF008865">
    <property type="entry name" value="PRK11898.1"/>
    <property type="match status" value="1"/>
</dbReference>
<evidence type="ECO:0000256" key="17">
    <source>
        <dbReference type="ARBA" id="ARBA00031520"/>
    </source>
</evidence>
<comment type="catalytic activity">
    <reaction evidence="18">
        <text>prephenate + H(+) = 3-phenylpyruvate + CO2 + H2O</text>
        <dbReference type="Rhea" id="RHEA:21648"/>
        <dbReference type="ChEBI" id="CHEBI:15377"/>
        <dbReference type="ChEBI" id="CHEBI:15378"/>
        <dbReference type="ChEBI" id="CHEBI:16526"/>
        <dbReference type="ChEBI" id="CHEBI:18005"/>
        <dbReference type="ChEBI" id="CHEBI:29934"/>
        <dbReference type="EC" id="4.2.1.51"/>
    </reaction>
</comment>
<dbReference type="InterPro" id="IPR002701">
    <property type="entry name" value="CM_II_prokaryot"/>
</dbReference>
<evidence type="ECO:0000256" key="12">
    <source>
        <dbReference type="ARBA" id="ARBA00023222"/>
    </source>
</evidence>
<dbReference type="PROSITE" id="PS51171">
    <property type="entry name" value="PREPHENATE_DEHYDR_3"/>
    <property type="match status" value="1"/>
</dbReference>
<dbReference type="InterPro" id="IPR036979">
    <property type="entry name" value="CM_dom_sf"/>
</dbReference>
<evidence type="ECO:0000256" key="8">
    <source>
        <dbReference type="ARBA" id="ARBA00021872"/>
    </source>
</evidence>
<evidence type="ECO:0000256" key="4">
    <source>
        <dbReference type="ARBA" id="ARBA00004741"/>
    </source>
</evidence>
<dbReference type="EMBL" id="JANFZH010000054">
    <property type="protein sequence ID" value="MCQ4841529.1"/>
    <property type="molecule type" value="Genomic_DNA"/>
</dbReference>
<dbReference type="PANTHER" id="PTHR21022">
    <property type="entry name" value="PREPHENATE DEHYDRATASE P PROTEIN"/>
    <property type="match status" value="1"/>
</dbReference>
<evidence type="ECO:0000256" key="16">
    <source>
        <dbReference type="ARBA" id="ARBA00031175"/>
    </source>
</evidence>
<dbReference type="PROSITE" id="PS51671">
    <property type="entry name" value="ACT"/>
    <property type="match status" value="1"/>
</dbReference>
<dbReference type="InterPro" id="IPR036263">
    <property type="entry name" value="Chorismate_II_sf"/>
</dbReference>
<keyword evidence="13" id="KW-0413">Isomerase</keyword>
<evidence type="ECO:0000259" key="19">
    <source>
        <dbReference type="PROSITE" id="PS51168"/>
    </source>
</evidence>
<protein>
    <recommendedName>
        <fullName evidence="7">Bifunctional chorismate mutase/prephenate dehydratase</fullName>
        <ecNumber evidence="6">4.2.1.51</ecNumber>
    </recommendedName>
    <alternativeName>
        <fullName evidence="17">Chorismate mutase-prephenate dehydratase</fullName>
    </alternativeName>
    <alternativeName>
        <fullName evidence="8">Prephenate dehydratase</fullName>
    </alternativeName>
    <alternativeName>
        <fullName evidence="16">p-protein</fullName>
    </alternativeName>
</protein>
<dbReference type="CDD" id="cd13631">
    <property type="entry name" value="PBP2_Ct-PDT_like"/>
    <property type="match status" value="1"/>
</dbReference>
<dbReference type="InterPro" id="IPR008242">
    <property type="entry name" value="Chor_mutase/pphenate_deHydtase"/>
</dbReference>
<evidence type="ECO:0000256" key="18">
    <source>
        <dbReference type="ARBA" id="ARBA00047848"/>
    </source>
</evidence>
<dbReference type="CDD" id="cd04905">
    <property type="entry name" value="ACT_CM-PDT"/>
    <property type="match status" value="1"/>
</dbReference>
<evidence type="ECO:0000256" key="5">
    <source>
        <dbReference type="ARBA" id="ARBA00004817"/>
    </source>
</evidence>
<dbReference type="PROSITE" id="PS51168">
    <property type="entry name" value="CHORISMATE_MUT_2"/>
    <property type="match status" value="1"/>
</dbReference>
<dbReference type="SUPFAM" id="SSF53850">
    <property type="entry name" value="Periplasmic binding protein-like II"/>
    <property type="match status" value="1"/>
</dbReference>
<proteinExistence type="predicted"/>
<evidence type="ECO:0000313" key="22">
    <source>
        <dbReference type="EMBL" id="MCQ4841529.1"/>
    </source>
</evidence>
<gene>
    <name evidence="22" type="primary">pheA</name>
    <name evidence="22" type="ORF">NE695_16590</name>
</gene>
<comment type="caution">
    <text evidence="22">The sequence shown here is derived from an EMBL/GenBank/DDBJ whole genome shotgun (WGS) entry which is preliminary data.</text>
</comment>
<accession>A0ABT1S3L8</accession>
<dbReference type="InterPro" id="IPR045865">
    <property type="entry name" value="ACT-like_dom_sf"/>
</dbReference>
<evidence type="ECO:0000256" key="1">
    <source>
        <dbReference type="ARBA" id="ARBA00000824"/>
    </source>
</evidence>
<evidence type="ECO:0000256" key="3">
    <source>
        <dbReference type="ARBA" id="ARBA00004496"/>
    </source>
</evidence>
<dbReference type="Proteomes" id="UP001524473">
    <property type="component" value="Unassembled WGS sequence"/>
</dbReference>
<keyword evidence="12" id="KW-0584">Phenylalanine biosynthesis</keyword>
<feature type="domain" description="Chorismate mutase" evidence="19">
    <location>
        <begin position="4"/>
        <end position="92"/>
    </location>
</feature>
<keyword evidence="9" id="KW-0963">Cytoplasm</keyword>
<evidence type="ECO:0000256" key="6">
    <source>
        <dbReference type="ARBA" id="ARBA00013147"/>
    </source>
</evidence>
<evidence type="ECO:0000256" key="7">
    <source>
        <dbReference type="ARBA" id="ARBA00014401"/>
    </source>
</evidence>
<evidence type="ECO:0000256" key="13">
    <source>
        <dbReference type="ARBA" id="ARBA00023235"/>
    </source>
</evidence>
<dbReference type="Gene3D" id="3.30.70.260">
    <property type="match status" value="1"/>
</dbReference>
<reference evidence="22 23" key="1">
    <citation type="submission" date="2022-06" db="EMBL/GenBank/DDBJ databases">
        <title>Isolation of gut microbiota from human fecal samples.</title>
        <authorList>
            <person name="Pamer E.G."/>
            <person name="Barat B."/>
            <person name="Waligurski E."/>
            <person name="Medina S."/>
            <person name="Paddock L."/>
            <person name="Mostad J."/>
        </authorList>
    </citation>
    <scope>NUCLEOTIDE SEQUENCE [LARGE SCALE GENOMIC DNA]</scope>
    <source>
        <strain evidence="22 23">DFI.9.73</strain>
    </source>
</reference>
<evidence type="ECO:0000259" key="20">
    <source>
        <dbReference type="PROSITE" id="PS51171"/>
    </source>
</evidence>
<evidence type="ECO:0000256" key="14">
    <source>
        <dbReference type="ARBA" id="ARBA00023239"/>
    </source>
</evidence>
<keyword evidence="15" id="KW-0511">Multifunctional enzyme</keyword>
<organism evidence="22 23">
    <name type="scientific">Neglectibacter timonensis</name>
    <dbReference type="NCBI Taxonomy" id="1776382"/>
    <lineage>
        <taxon>Bacteria</taxon>
        <taxon>Bacillati</taxon>
        <taxon>Bacillota</taxon>
        <taxon>Clostridia</taxon>
        <taxon>Eubacteriales</taxon>
        <taxon>Oscillospiraceae</taxon>
        <taxon>Neglectibacter</taxon>
    </lineage>
</organism>
<comment type="function">
    <text evidence="2">Catalyzes the Claisen rearrangement of chorismate to prephenate and the decarboxylation/dehydration of prephenate to phenylpyruvate.</text>
</comment>
<keyword evidence="23" id="KW-1185">Reference proteome</keyword>
<keyword evidence="10" id="KW-0028">Amino-acid biosynthesis</keyword>
<evidence type="ECO:0000259" key="21">
    <source>
        <dbReference type="PROSITE" id="PS51671"/>
    </source>
</evidence>
<feature type="domain" description="Prephenate dehydratase" evidence="20">
    <location>
        <begin position="115"/>
        <end position="288"/>
    </location>
</feature>
<keyword evidence="11" id="KW-0057">Aromatic amino acid biosynthesis</keyword>
<dbReference type="PIRSF" id="PIRSF001500">
    <property type="entry name" value="Chor_mut_pdt_Ppr"/>
    <property type="match status" value="1"/>
</dbReference>
<feature type="domain" description="ACT" evidence="21">
    <location>
        <begin position="300"/>
        <end position="377"/>
    </location>
</feature>
<dbReference type="SMART" id="SM00830">
    <property type="entry name" value="CM_2"/>
    <property type="match status" value="1"/>
</dbReference>
<dbReference type="PROSITE" id="PS00858">
    <property type="entry name" value="PREPHENATE_DEHYDR_2"/>
    <property type="match status" value="1"/>
</dbReference>
<dbReference type="SUPFAM" id="SSF48600">
    <property type="entry name" value="Chorismate mutase II"/>
    <property type="match status" value="1"/>
</dbReference>
<evidence type="ECO:0000256" key="10">
    <source>
        <dbReference type="ARBA" id="ARBA00022605"/>
    </source>
</evidence>
<dbReference type="GeneID" id="90533154"/>
<dbReference type="Pfam" id="PF01817">
    <property type="entry name" value="CM_2"/>
    <property type="match status" value="1"/>
</dbReference>
<dbReference type="PROSITE" id="PS00857">
    <property type="entry name" value="PREPHENATE_DEHYDR_1"/>
    <property type="match status" value="1"/>
</dbReference>
<dbReference type="InterPro" id="IPR002912">
    <property type="entry name" value="ACT_dom"/>
</dbReference>
<comment type="catalytic activity">
    <reaction evidence="1">
        <text>chorismate = prephenate</text>
        <dbReference type="Rhea" id="RHEA:13897"/>
        <dbReference type="ChEBI" id="CHEBI:29748"/>
        <dbReference type="ChEBI" id="CHEBI:29934"/>
        <dbReference type="EC" id="5.4.99.5"/>
    </reaction>
</comment>
<dbReference type="RefSeq" id="WP_066866020.1">
    <property type="nucleotide sequence ID" value="NZ_CABKVV010000014.1"/>
</dbReference>
<dbReference type="PANTHER" id="PTHR21022:SF19">
    <property type="entry name" value="PREPHENATE DEHYDRATASE-RELATED"/>
    <property type="match status" value="1"/>
</dbReference>
<dbReference type="InterPro" id="IPR001086">
    <property type="entry name" value="Preph_deHydtase"/>
</dbReference>
<evidence type="ECO:0000256" key="2">
    <source>
        <dbReference type="ARBA" id="ARBA00002364"/>
    </source>
</evidence>
<dbReference type="Gene3D" id="1.20.59.10">
    <property type="entry name" value="Chorismate mutase"/>
    <property type="match status" value="1"/>
</dbReference>
<keyword evidence="14 22" id="KW-0456">Lyase</keyword>
<comment type="pathway">
    <text evidence="5">Metabolic intermediate biosynthesis; prephenate biosynthesis; prephenate from chorismate: step 1/1.</text>
</comment>
<comment type="pathway">
    <text evidence="4">Amino-acid biosynthesis; L-phenylalanine biosynthesis; phenylpyruvate from prephenate: step 1/1.</text>
</comment>
<name>A0ABT1S3L8_9FIRM</name>
<dbReference type="SUPFAM" id="SSF55021">
    <property type="entry name" value="ACT-like"/>
    <property type="match status" value="1"/>
</dbReference>
<dbReference type="InterPro" id="IPR018528">
    <property type="entry name" value="Preph_deHydtase_CS"/>
</dbReference>
<dbReference type="GO" id="GO:0004664">
    <property type="term" value="F:prephenate dehydratase activity"/>
    <property type="evidence" value="ECO:0007669"/>
    <property type="project" value="UniProtKB-EC"/>
</dbReference>
<dbReference type="Pfam" id="PF00800">
    <property type="entry name" value="PDT"/>
    <property type="match status" value="1"/>
</dbReference>
<dbReference type="EC" id="4.2.1.51" evidence="6"/>
<evidence type="ECO:0000256" key="15">
    <source>
        <dbReference type="ARBA" id="ARBA00023268"/>
    </source>
</evidence>